<gene>
    <name evidence="2" type="ORF">R3P38DRAFT_3409105</name>
</gene>
<evidence type="ECO:0000256" key="1">
    <source>
        <dbReference type="SAM" id="MobiDB-lite"/>
    </source>
</evidence>
<keyword evidence="3" id="KW-1185">Reference proteome</keyword>
<comment type="caution">
    <text evidence="2">The sequence shown here is derived from an EMBL/GenBank/DDBJ whole genome shotgun (WGS) entry which is preliminary data.</text>
</comment>
<sequence length="455" mass="52659">MAKKTETSQRSGICCYYFKSSFKFAGGVWLGGSNCPTDEEELIPLVEYYWKLGFNDPDIASHCLDHFERGQYGLSAKTIQRLRKKLDLKGTRQQAATSETIMPFFLEIRERFPTMGARAMVSLLRQDYGIKISENFLNKFFKEIEPDALRQRVAKKFKQKRFWSAGVMDMICFDQHDKWKRFGLWPHLGLNPYTGRILWLNIWWTNRNPKLVTSYYIIACRRVGGVPLISQSDAGSENYGIANCHTVIRQRLDPTLAGTLQHRWMGKDGLNVKPEAGWSYFRRWFTPAFENILDDGVHQGLYNVEKPLENLVFRWLAIPWLQREIDAWNKILPQGIPDLIAAKPHLYGTEDYKVIVSPELFDEMEQQWAPPDDPVFALTPPVFTQKVEAVYEALGRPEVTHRTFWTVYCAILDRIVLVDEDLTVPPPLEDTGSNQSRDLAEAGLVLSPRKRRRMN</sequence>
<feature type="region of interest" description="Disordered" evidence="1">
    <location>
        <begin position="427"/>
        <end position="455"/>
    </location>
</feature>
<accession>A0AAV9ZUC5</accession>
<dbReference type="PANTHER" id="PTHR46177:SF1">
    <property type="entry name" value="INTEGRASE CATALYTIC DOMAIN-CONTAINING PROTEIN"/>
    <property type="match status" value="1"/>
</dbReference>
<dbReference type="PANTHER" id="PTHR46177">
    <property type="entry name" value="INTEGRASE CATALYTIC DOMAIN-CONTAINING PROTEIN"/>
    <property type="match status" value="1"/>
</dbReference>
<dbReference type="AlphaFoldDB" id="A0AAV9ZUC5"/>
<organism evidence="2 3">
    <name type="scientific">Favolaschia claudopus</name>
    <dbReference type="NCBI Taxonomy" id="2862362"/>
    <lineage>
        <taxon>Eukaryota</taxon>
        <taxon>Fungi</taxon>
        <taxon>Dikarya</taxon>
        <taxon>Basidiomycota</taxon>
        <taxon>Agaricomycotina</taxon>
        <taxon>Agaricomycetes</taxon>
        <taxon>Agaricomycetidae</taxon>
        <taxon>Agaricales</taxon>
        <taxon>Marasmiineae</taxon>
        <taxon>Mycenaceae</taxon>
        <taxon>Favolaschia</taxon>
    </lineage>
</organism>
<protein>
    <recommendedName>
        <fullName evidence="4">Transposase</fullName>
    </recommendedName>
</protein>
<dbReference type="Proteomes" id="UP001362999">
    <property type="component" value="Unassembled WGS sequence"/>
</dbReference>
<evidence type="ECO:0000313" key="2">
    <source>
        <dbReference type="EMBL" id="KAK6991985.1"/>
    </source>
</evidence>
<reference evidence="2 3" key="1">
    <citation type="journal article" date="2024" name="J Genomics">
        <title>Draft genome sequencing and assembly of Favolaschia claudopus CIRM-BRFM 2984 isolated from oak limbs.</title>
        <authorList>
            <person name="Navarro D."/>
            <person name="Drula E."/>
            <person name="Chaduli D."/>
            <person name="Cazenave R."/>
            <person name="Ahrendt S."/>
            <person name="Wang J."/>
            <person name="Lipzen A."/>
            <person name="Daum C."/>
            <person name="Barry K."/>
            <person name="Grigoriev I.V."/>
            <person name="Favel A."/>
            <person name="Rosso M.N."/>
            <person name="Martin F."/>
        </authorList>
    </citation>
    <scope>NUCLEOTIDE SEQUENCE [LARGE SCALE GENOMIC DNA]</scope>
    <source>
        <strain evidence="2 3">CIRM-BRFM 2984</strain>
    </source>
</reference>
<evidence type="ECO:0000313" key="3">
    <source>
        <dbReference type="Proteomes" id="UP001362999"/>
    </source>
</evidence>
<dbReference type="EMBL" id="JAWWNJ010000114">
    <property type="protein sequence ID" value="KAK6991985.1"/>
    <property type="molecule type" value="Genomic_DNA"/>
</dbReference>
<proteinExistence type="predicted"/>
<evidence type="ECO:0008006" key="4">
    <source>
        <dbReference type="Google" id="ProtNLM"/>
    </source>
</evidence>
<name>A0AAV9ZUC5_9AGAR</name>